<organism evidence="1 2">
    <name type="scientific">Flavimobilis marinus</name>
    <dbReference type="NCBI Taxonomy" id="285351"/>
    <lineage>
        <taxon>Bacteria</taxon>
        <taxon>Bacillati</taxon>
        <taxon>Actinomycetota</taxon>
        <taxon>Actinomycetes</taxon>
        <taxon>Micrococcales</taxon>
        <taxon>Jonesiaceae</taxon>
        <taxon>Flavimobilis</taxon>
    </lineage>
</organism>
<dbReference type="AlphaFoldDB" id="A0A1I2HIK1"/>
<reference evidence="2" key="1">
    <citation type="submission" date="2016-10" db="EMBL/GenBank/DDBJ databases">
        <authorList>
            <person name="Varghese N."/>
            <person name="Submissions S."/>
        </authorList>
    </citation>
    <scope>NUCLEOTIDE SEQUENCE [LARGE SCALE GENOMIC DNA]</scope>
    <source>
        <strain evidence="2">DSM 19083</strain>
    </source>
</reference>
<accession>A0A1I2HIK1</accession>
<keyword evidence="2" id="KW-1185">Reference proteome</keyword>
<protein>
    <submittedName>
        <fullName evidence="1">Uncharacterized protein</fullName>
    </submittedName>
</protein>
<dbReference type="InterPro" id="IPR045596">
    <property type="entry name" value="DUF6459"/>
</dbReference>
<dbReference type="STRING" id="285351.SAMN04488035_2369"/>
<evidence type="ECO:0000313" key="2">
    <source>
        <dbReference type="Proteomes" id="UP000198520"/>
    </source>
</evidence>
<dbReference type="Proteomes" id="UP000198520">
    <property type="component" value="Unassembled WGS sequence"/>
</dbReference>
<gene>
    <name evidence="1" type="ORF">SAMN04488035_2369</name>
</gene>
<evidence type="ECO:0000313" key="1">
    <source>
        <dbReference type="EMBL" id="SFF29522.1"/>
    </source>
</evidence>
<sequence>MSEPAVALPAVALPAGLARHESVRYAEVIPLRRPGAATPPSDPAALCCAIVQAAVEALRGVRPVAQLARWLTPDVFEPFVRRCEIALGTDAVRSTRPARIRRARVTRVHDRAVEATVVVADVDRVRAAALRLEHRRGSWRVVALELG</sequence>
<dbReference type="Pfam" id="PF20060">
    <property type="entry name" value="DUF6459"/>
    <property type="match status" value="1"/>
</dbReference>
<dbReference type="EMBL" id="FONZ01000004">
    <property type="protein sequence ID" value="SFF29522.1"/>
    <property type="molecule type" value="Genomic_DNA"/>
</dbReference>
<name>A0A1I2HIK1_9MICO</name>
<dbReference type="RefSeq" id="WP_093379007.1">
    <property type="nucleotide sequence ID" value="NZ_BNAN01000004.1"/>
</dbReference>
<proteinExistence type="predicted"/>